<gene>
    <name evidence="1" type="ORF">T190115A13A_10241</name>
</gene>
<accession>A0ABP1F6T2</accession>
<dbReference type="RefSeq" id="WP_348704126.1">
    <property type="nucleotide sequence ID" value="NZ_CAXIYA010000022.1"/>
</dbReference>
<name>A0ABP1F6T2_9FLAO</name>
<evidence type="ECO:0000313" key="2">
    <source>
        <dbReference type="Proteomes" id="UP001497602"/>
    </source>
</evidence>
<evidence type="ECO:0000313" key="1">
    <source>
        <dbReference type="EMBL" id="CAL2106085.1"/>
    </source>
</evidence>
<organism evidence="1 2">
    <name type="scientific">Tenacibaculum vairaonense</name>
    <dbReference type="NCBI Taxonomy" id="3137860"/>
    <lineage>
        <taxon>Bacteria</taxon>
        <taxon>Pseudomonadati</taxon>
        <taxon>Bacteroidota</taxon>
        <taxon>Flavobacteriia</taxon>
        <taxon>Flavobacteriales</taxon>
        <taxon>Flavobacteriaceae</taxon>
        <taxon>Tenacibaculum</taxon>
    </lineage>
</organism>
<sequence>MKTIIETNWTVQELYTYIFIYCMNADYKETSEELDMIISRFGSDMYHKMRLEFKKDNDYQSIQKIQDTLEVFNSSKVEIDKLFNEIKELFLSDGEYVILERILMTGLQKLLK</sequence>
<keyword evidence="2" id="KW-1185">Reference proteome</keyword>
<comment type="caution">
    <text evidence="1">The sequence shown here is derived from an EMBL/GenBank/DDBJ whole genome shotgun (WGS) entry which is preliminary data.</text>
</comment>
<dbReference type="EMBL" id="CAXJRC010000011">
    <property type="protein sequence ID" value="CAL2106085.1"/>
    <property type="molecule type" value="Genomic_DNA"/>
</dbReference>
<dbReference type="Proteomes" id="UP001497602">
    <property type="component" value="Unassembled WGS sequence"/>
</dbReference>
<reference evidence="1 2" key="1">
    <citation type="submission" date="2024-05" db="EMBL/GenBank/DDBJ databases">
        <authorList>
            <person name="Duchaud E."/>
        </authorList>
    </citation>
    <scope>NUCLEOTIDE SEQUENCE [LARGE SCALE GENOMIC DNA]</scope>
    <source>
        <strain evidence="1">Ena-SAMPLE-TAB-13-05-2024-13:56:06:370-140305</strain>
    </source>
</reference>
<protein>
    <submittedName>
        <fullName evidence="1">Uncharacterized protein</fullName>
    </submittedName>
</protein>
<proteinExistence type="predicted"/>